<feature type="domain" description="BT-1020-like N-terminal beta-propeller" evidence="2">
    <location>
        <begin position="63"/>
        <end position="209"/>
    </location>
</feature>
<sequence length="443" mass="49865">MHVPTSRVATLIGFSASLAIAIPPDPSTLWQVQPDLDYSDTLYAGWGQIPVIKEVEIYNGVKEGRTYAHHPELFALDDNVYLIHSSAPIDEDSMGQDVWISTSKDGGMTWGPGSSLFPAALLPNQTHAHHNYTYYCNIKAAQRAWQALSFVHLPSPDGEGEGELYAIGQSGTRWCPGRFMTAGRIARRITFDGEPAGDPCWIEKNELTHSQLFNETVYGTKYGMKGCKRACEINEKLIKPDEAPAWSSWLYNNELFAADDSHSMQEQTHAVWFNDSSSPTGGYWQRFWRDISGDSANTQKIWVEYNEEPEGRGWYPRRLAQYGNEIFQTNIPDARTKQYLGQVAESGDRYLVWNPRWNSEVRERQPLTLAMSRGEDQAYRSVGVLRTNASNVIAPDTRDGLKSRAHGFSYPTAIQVGDKLLVAYSENKENIWVSVVSLNDLPK</sequence>
<accession>A0AA35M1G6</accession>
<dbReference type="SUPFAM" id="SSF50939">
    <property type="entry name" value="Sialidases"/>
    <property type="match status" value="1"/>
</dbReference>
<dbReference type="EMBL" id="CABFNP030000823">
    <property type="protein sequence ID" value="CAI6088385.1"/>
    <property type="molecule type" value="Genomic_DNA"/>
</dbReference>
<feature type="signal peptide" evidence="1">
    <location>
        <begin position="1"/>
        <end position="21"/>
    </location>
</feature>
<dbReference type="AlphaFoldDB" id="A0AA35M1G6"/>
<organism evidence="3 4">
    <name type="scientific">Clonostachys chloroleuca</name>
    <dbReference type="NCBI Taxonomy" id="1926264"/>
    <lineage>
        <taxon>Eukaryota</taxon>
        <taxon>Fungi</taxon>
        <taxon>Dikarya</taxon>
        <taxon>Ascomycota</taxon>
        <taxon>Pezizomycotina</taxon>
        <taxon>Sordariomycetes</taxon>
        <taxon>Hypocreomycetidae</taxon>
        <taxon>Hypocreales</taxon>
        <taxon>Bionectriaceae</taxon>
        <taxon>Clonostachys</taxon>
    </lineage>
</organism>
<dbReference type="InterPro" id="IPR056425">
    <property type="entry name" value="Beta-prop_BT_1020"/>
</dbReference>
<comment type="caution">
    <text evidence="3">The sequence shown here is derived from an EMBL/GenBank/DDBJ whole genome shotgun (WGS) entry which is preliminary data.</text>
</comment>
<evidence type="ECO:0000313" key="3">
    <source>
        <dbReference type="EMBL" id="CAI6088385.1"/>
    </source>
</evidence>
<proteinExistence type="predicted"/>
<gene>
    <name evidence="3" type="ORF">CCHLO57077_00010841</name>
</gene>
<keyword evidence="1" id="KW-0732">Signal</keyword>
<keyword evidence="4" id="KW-1185">Reference proteome</keyword>
<evidence type="ECO:0000259" key="2">
    <source>
        <dbReference type="Pfam" id="PF24067"/>
    </source>
</evidence>
<dbReference type="Proteomes" id="UP001160390">
    <property type="component" value="Unassembled WGS sequence"/>
</dbReference>
<reference evidence="3" key="1">
    <citation type="submission" date="2023-01" db="EMBL/GenBank/DDBJ databases">
        <authorList>
            <person name="Piombo E."/>
        </authorList>
    </citation>
    <scope>NUCLEOTIDE SEQUENCE</scope>
</reference>
<dbReference type="Pfam" id="PF24067">
    <property type="entry name" value="Beta-prop_BT_1020"/>
    <property type="match status" value="1"/>
</dbReference>
<dbReference type="InterPro" id="IPR036278">
    <property type="entry name" value="Sialidase_sf"/>
</dbReference>
<evidence type="ECO:0000313" key="4">
    <source>
        <dbReference type="Proteomes" id="UP001160390"/>
    </source>
</evidence>
<protein>
    <recommendedName>
        <fullName evidence="2">BT-1020-like N-terminal beta-propeller domain-containing protein</fullName>
    </recommendedName>
</protein>
<evidence type="ECO:0000256" key="1">
    <source>
        <dbReference type="SAM" id="SignalP"/>
    </source>
</evidence>
<feature type="chain" id="PRO_5041240813" description="BT-1020-like N-terminal beta-propeller domain-containing protein" evidence="1">
    <location>
        <begin position="22"/>
        <end position="443"/>
    </location>
</feature>
<name>A0AA35M1G6_9HYPO</name>